<dbReference type="AlphaFoldDB" id="A0A1X7LGV8"/>
<name>A0A1X7LGV8_9BACL</name>
<evidence type="ECO:0000313" key="1">
    <source>
        <dbReference type="EMBL" id="SMG53098.1"/>
    </source>
</evidence>
<protein>
    <submittedName>
        <fullName evidence="1">Uncharacterized protein</fullName>
    </submittedName>
</protein>
<accession>A0A1X7LGV8</accession>
<organism evidence="1 2">
    <name type="scientific">Paenibacillus aquistagni</name>
    <dbReference type="NCBI Taxonomy" id="1852522"/>
    <lineage>
        <taxon>Bacteria</taxon>
        <taxon>Bacillati</taxon>
        <taxon>Bacillota</taxon>
        <taxon>Bacilli</taxon>
        <taxon>Bacillales</taxon>
        <taxon>Paenibacillaceae</taxon>
        <taxon>Paenibacillus</taxon>
    </lineage>
</organism>
<gene>
    <name evidence="1" type="ORF">SAMN06295960_3441</name>
</gene>
<dbReference type="EMBL" id="FXAZ01000005">
    <property type="protein sequence ID" value="SMG53098.1"/>
    <property type="molecule type" value="Genomic_DNA"/>
</dbReference>
<dbReference type="OrthoDB" id="2361324at2"/>
<reference evidence="1 2" key="1">
    <citation type="submission" date="2017-04" db="EMBL/GenBank/DDBJ databases">
        <authorList>
            <person name="Afonso C.L."/>
            <person name="Miller P.J."/>
            <person name="Scott M.A."/>
            <person name="Spackman E."/>
            <person name="Goraichik I."/>
            <person name="Dimitrov K.M."/>
            <person name="Suarez D.L."/>
            <person name="Swayne D.E."/>
        </authorList>
    </citation>
    <scope>NUCLEOTIDE SEQUENCE [LARGE SCALE GENOMIC DNA]</scope>
    <source>
        <strain evidence="1 2">11</strain>
    </source>
</reference>
<evidence type="ECO:0000313" key="2">
    <source>
        <dbReference type="Proteomes" id="UP000193834"/>
    </source>
</evidence>
<sequence>MNEGNLRQEIEATCETYDSLYAQLVKPINQMLMELDASILEETAQQIVDNLKAFHAGDKDIADCHWDESQNFMRDGMKLLKEGDLANGALQLFGAGLNFASYAVKAASSKNVHIHSQMNDAFKHIMSELKES</sequence>
<keyword evidence="2" id="KW-1185">Reference proteome</keyword>
<dbReference type="RefSeq" id="WP_085496199.1">
    <property type="nucleotide sequence ID" value="NZ_FXAZ01000005.1"/>
</dbReference>
<proteinExistence type="predicted"/>
<dbReference type="Proteomes" id="UP000193834">
    <property type="component" value="Unassembled WGS sequence"/>
</dbReference>